<gene>
    <name evidence="2" type="ORF">PIB30_055306</name>
</gene>
<dbReference type="Proteomes" id="UP001341840">
    <property type="component" value="Unassembled WGS sequence"/>
</dbReference>
<dbReference type="EMBL" id="JASCZI010272290">
    <property type="protein sequence ID" value="MED6221489.1"/>
    <property type="molecule type" value="Genomic_DNA"/>
</dbReference>
<sequence>MEANFVYRLPNFQSNIFGALRYDIKIHHHCHCVTSTIDPSPLCTRLPRVTVREWHDVEELVEECGIVGVDGEHAGVFMKSLLEDIVIEALECEGDVRTDESRSTRNEDNESGGDANSIAASNAVPLLAPPCGDRSTKIRDDNGYPRGGDMPPVLRPISVTGN</sequence>
<comment type="caution">
    <text evidence="2">The sequence shown here is derived from an EMBL/GenBank/DDBJ whole genome shotgun (WGS) entry which is preliminary data.</text>
</comment>
<accession>A0ABU6ZHP0</accession>
<name>A0ABU6ZHP0_9FABA</name>
<feature type="compositionally biased region" description="Basic and acidic residues" evidence="1">
    <location>
        <begin position="96"/>
        <end position="108"/>
    </location>
</feature>
<reference evidence="2 3" key="1">
    <citation type="journal article" date="2023" name="Plants (Basel)">
        <title>Bridging the Gap: Combining Genomics and Transcriptomics Approaches to Understand Stylosanthes scabra, an Orphan Legume from the Brazilian Caatinga.</title>
        <authorList>
            <person name="Ferreira-Neto J.R.C."/>
            <person name="da Silva M.D."/>
            <person name="Binneck E."/>
            <person name="de Melo N.F."/>
            <person name="da Silva R.H."/>
            <person name="de Melo A.L.T.M."/>
            <person name="Pandolfi V."/>
            <person name="Bustamante F.O."/>
            <person name="Brasileiro-Vidal A.C."/>
            <person name="Benko-Iseppon A.M."/>
        </authorList>
    </citation>
    <scope>NUCLEOTIDE SEQUENCE [LARGE SCALE GENOMIC DNA]</scope>
    <source>
        <tissue evidence="2">Leaves</tissue>
    </source>
</reference>
<feature type="region of interest" description="Disordered" evidence="1">
    <location>
        <begin position="96"/>
        <end position="162"/>
    </location>
</feature>
<protein>
    <submittedName>
        <fullName evidence="2">Uncharacterized protein</fullName>
    </submittedName>
</protein>
<feature type="compositionally biased region" description="Basic and acidic residues" evidence="1">
    <location>
        <begin position="134"/>
        <end position="143"/>
    </location>
</feature>
<proteinExistence type="predicted"/>
<keyword evidence="3" id="KW-1185">Reference proteome</keyword>
<organism evidence="2 3">
    <name type="scientific">Stylosanthes scabra</name>
    <dbReference type="NCBI Taxonomy" id="79078"/>
    <lineage>
        <taxon>Eukaryota</taxon>
        <taxon>Viridiplantae</taxon>
        <taxon>Streptophyta</taxon>
        <taxon>Embryophyta</taxon>
        <taxon>Tracheophyta</taxon>
        <taxon>Spermatophyta</taxon>
        <taxon>Magnoliopsida</taxon>
        <taxon>eudicotyledons</taxon>
        <taxon>Gunneridae</taxon>
        <taxon>Pentapetalae</taxon>
        <taxon>rosids</taxon>
        <taxon>fabids</taxon>
        <taxon>Fabales</taxon>
        <taxon>Fabaceae</taxon>
        <taxon>Papilionoideae</taxon>
        <taxon>50 kb inversion clade</taxon>
        <taxon>dalbergioids sensu lato</taxon>
        <taxon>Dalbergieae</taxon>
        <taxon>Pterocarpus clade</taxon>
        <taxon>Stylosanthes</taxon>
    </lineage>
</organism>
<evidence type="ECO:0000313" key="2">
    <source>
        <dbReference type="EMBL" id="MED6221489.1"/>
    </source>
</evidence>
<evidence type="ECO:0000313" key="3">
    <source>
        <dbReference type="Proteomes" id="UP001341840"/>
    </source>
</evidence>
<evidence type="ECO:0000256" key="1">
    <source>
        <dbReference type="SAM" id="MobiDB-lite"/>
    </source>
</evidence>